<proteinExistence type="predicted"/>
<dbReference type="EMBL" id="CAADFI010000122">
    <property type="protein sequence ID" value="VFJ97943.1"/>
    <property type="molecule type" value="Genomic_DNA"/>
</dbReference>
<gene>
    <name evidence="1" type="ORF">BECKH772A_GA0070896_101238</name>
    <name evidence="2" type="ORF">BECKH772B_GA0070898_101229</name>
</gene>
<evidence type="ECO:0000313" key="1">
    <source>
        <dbReference type="EMBL" id="VFJ97601.1"/>
    </source>
</evidence>
<name>A0A450UYL4_9GAMM</name>
<sequence>MADKDIVSKETIRRLAVDLATYLLELPIEPDSLEVLPTEHQRVEDRRADLVVKLRDRAGETFLLHIEIQNNNDATMPLRMMRYMTDILLGHPGLPLRQYLIYIGSEPLTMPDGIQGPDLHYRYGLLDMRDVDCRYLLEKDTPDALVLAILCNFGDHDPQAVVNHIYTRLRALLGDDTKRFREYVDILHVLSGSRDLKEYIEEAEKMLTRIDVERMPFYRLGMERGMEQGMERGMERGMEQGMALGRGEGEIALLMRLLGYKFGALPSGIRQRIETARAEELALWEQRVLSAKTLDEVFL</sequence>
<dbReference type="AlphaFoldDB" id="A0A450UYL4"/>
<dbReference type="EMBL" id="CAADFG010000123">
    <property type="protein sequence ID" value="VFJ97601.1"/>
    <property type="molecule type" value="Genomic_DNA"/>
</dbReference>
<reference evidence="1" key="1">
    <citation type="submission" date="2019-02" db="EMBL/GenBank/DDBJ databases">
        <authorList>
            <person name="Gruber-Vodicka R. H."/>
            <person name="Seah K. B. B."/>
        </authorList>
    </citation>
    <scope>NUCLEOTIDE SEQUENCE</scope>
    <source>
        <strain evidence="1">BECK_SA2B15</strain>
        <strain evidence="2">BECK_SA2B20</strain>
    </source>
</reference>
<organism evidence="1">
    <name type="scientific">Candidatus Kentrum eta</name>
    <dbReference type="NCBI Taxonomy" id="2126337"/>
    <lineage>
        <taxon>Bacteria</taxon>
        <taxon>Pseudomonadati</taxon>
        <taxon>Pseudomonadota</taxon>
        <taxon>Gammaproteobacteria</taxon>
        <taxon>Candidatus Kentrum</taxon>
    </lineage>
</organism>
<dbReference type="PANTHER" id="PTHR35586:SF1">
    <property type="entry name" value="SLL1691 PROTEIN"/>
    <property type="match status" value="1"/>
</dbReference>
<protein>
    <submittedName>
        <fullName evidence="1">Predicted transposase YdaD</fullName>
    </submittedName>
</protein>
<accession>A0A450UYL4</accession>
<evidence type="ECO:0000313" key="2">
    <source>
        <dbReference type="EMBL" id="VFJ97943.1"/>
    </source>
</evidence>
<dbReference type="PANTHER" id="PTHR35586">
    <property type="entry name" value="SLL1691 PROTEIN"/>
    <property type="match status" value="1"/>
</dbReference>